<dbReference type="PROSITE" id="PS50175">
    <property type="entry name" value="ASP_PROT_RETROV"/>
    <property type="match status" value="1"/>
</dbReference>
<dbReference type="SUPFAM" id="SSF57756">
    <property type="entry name" value="Retrovirus zinc finger-like domains"/>
    <property type="match status" value="1"/>
</dbReference>
<dbReference type="Proteomes" id="UP000069940">
    <property type="component" value="Unassembled WGS sequence"/>
</dbReference>
<dbReference type="CDD" id="cd00303">
    <property type="entry name" value="retropepsin_like"/>
    <property type="match status" value="1"/>
</dbReference>
<dbReference type="PROSITE" id="PS00141">
    <property type="entry name" value="ASP_PROTEASE"/>
    <property type="match status" value="1"/>
</dbReference>
<organism evidence="3 4">
    <name type="scientific">Aedes albopictus</name>
    <name type="common">Asian tiger mosquito</name>
    <name type="synonym">Stegomyia albopicta</name>
    <dbReference type="NCBI Taxonomy" id="7160"/>
    <lineage>
        <taxon>Eukaryota</taxon>
        <taxon>Metazoa</taxon>
        <taxon>Ecdysozoa</taxon>
        <taxon>Arthropoda</taxon>
        <taxon>Hexapoda</taxon>
        <taxon>Insecta</taxon>
        <taxon>Pterygota</taxon>
        <taxon>Neoptera</taxon>
        <taxon>Endopterygota</taxon>
        <taxon>Diptera</taxon>
        <taxon>Nematocera</taxon>
        <taxon>Culicoidea</taxon>
        <taxon>Culicidae</taxon>
        <taxon>Culicinae</taxon>
        <taxon>Aedini</taxon>
        <taxon>Aedes</taxon>
        <taxon>Stegomyia</taxon>
    </lineage>
</organism>
<dbReference type="InterPro" id="IPR021109">
    <property type="entry name" value="Peptidase_aspartic_dom_sf"/>
</dbReference>
<evidence type="ECO:0000256" key="1">
    <source>
        <dbReference type="ARBA" id="ARBA00022801"/>
    </source>
</evidence>
<dbReference type="Gene3D" id="4.10.60.10">
    <property type="entry name" value="Zinc finger, CCHC-type"/>
    <property type="match status" value="1"/>
</dbReference>
<accession>A0ABM1Z6K7</accession>
<dbReference type="GeneID" id="115268712"/>
<evidence type="ECO:0000313" key="3">
    <source>
        <dbReference type="EnsemblMetazoa" id="AALFPA23_015544.P22625"/>
    </source>
</evidence>
<dbReference type="Pfam" id="PF00098">
    <property type="entry name" value="zf-CCHC"/>
    <property type="match status" value="1"/>
</dbReference>
<dbReference type="PANTHER" id="PTHR37984">
    <property type="entry name" value="PROTEIN CBG26694"/>
    <property type="match status" value="1"/>
</dbReference>
<reference evidence="3" key="2">
    <citation type="submission" date="2025-05" db="UniProtKB">
        <authorList>
            <consortium name="EnsemblMetazoa"/>
        </authorList>
    </citation>
    <scope>IDENTIFICATION</scope>
    <source>
        <strain evidence="3">Foshan</strain>
    </source>
</reference>
<proteinExistence type="predicted"/>
<dbReference type="PANTHER" id="PTHR37984:SF11">
    <property type="entry name" value="INTEGRASE CATALYTIC DOMAIN-CONTAINING PROTEIN"/>
    <property type="match status" value="1"/>
</dbReference>
<dbReference type="InterPro" id="IPR001969">
    <property type="entry name" value="Aspartic_peptidase_AS"/>
</dbReference>
<protein>
    <recommendedName>
        <fullName evidence="2">Peptidase A2 domain-containing protein</fullName>
    </recommendedName>
</protein>
<evidence type="ECO:0000259" key="2">
    <source>
        <dbReference type="PROSITE" id="PS50175"/>
    </source>
</evidence>
<dbReference type="InterPro" id="IPR001878">
    <property type="entry name" value="Znf_CCHC"/>
</dbReference>
<dbReference type="InterPro" id="IPR050951">
    <property type="entry name" value="Retrovirus_Pol_polyprotein"/>
</dbReference>
<dbReference type="EnsemblMetazoa" id="AALFPA23_015544.R22625">
    <property type="protein sequence ID" value="AALFPA23_015544.P22625"/>
    <property type="gene ID" value="AALFPA23_015544"/>
</dbReference>
<feature type="domain" description="Peptidase A2" evidence="2">
    <location>
        <begin position="279"/>
        <end position="323"/>
    </location>
</feature>
<evidence type="ECO:0000313" key="4">
    <source>
        <dbReference type="Proteomes" id="UP000069940"/>
    </source>
</evidence>
<dbReference type="InterPro" id="IPR036875">
    <property type="entry name" value="Znf_CCHC_sf"/>
</dbReference>
<dbReference type="Gene3D" id="2.40.70.10">
    <property type="entry name" value="Acid Proteases"/>
    <property type="match status" value="1"/>
</dbReference>
<reference evidence="4" key="1">
    <citation type="journal article" date="2015" name="Proc. Natl. Acad. Sci. U.S.A.">
        <title>Genome sequence of the Asian Tiger mosquito, Aedes albopictus, reveals insights into its biology, genetics, and evolution.</title>
        <authorList>
            <person name="Chen X.G."/>
            <person name="Jiang X."/>
            <person name="Gu J."/>
            <person name="Xu M."/>
            <person name="Wu Y."/>
            <person name="Deng Y."/>
            <person name="Zhang C."/>
            <person name="Bonizzoni M."/>
            <person name="Dermauw W."/>
            <person name="Vontas J."/>
            <person name="Armbruster P."/>
            <person name="Huang X."/>
            <person name="Yang Y."/>
            <person name="Zhang H."/>
            <person name="He W."/>
            <person name="Peng H."/>
            <person name="Liu Y."/>
            <person name="Wu K."/>
            <person name="Chen J."/>
            <person name="Lirakis M."/>
            <person name="Topalis P."/>
            <person name="Van Leeuwen T."/>
            <person name="Hall A.B."/>
            <person name="Jiang X."/>
            <person name="Thorpe C."/>
            <person name="Mueller R.L."/>
            <person name="Sun C."/>
            <person name="Waterhouse R.M."/>
            <person name="Yan G."/>
            <person name="Tu Z.J."/>
            <person name="Fang X."/>
            <person name="James A.A."/>
        </authorList>
    </citation>
    <scope>NUCLEOTIDE SEQUENCE [LARGE SCALE GENOMIC DNA]</scope>
    <source>
        <strain evidence="4">Foshan</strain>
    </source>
</reference>
<keyword evidence="4" id="KW-1185">Reference proteome</keyword>
<dbReference type="SMART" id="SM00343">
    <property type="entry name" value="ZnF_C2HC"/>
    <property type="match status" value="2"/>
</dbReference>
<keyword evidence="1" id="KW-0378">Hydrolase</keyword>
<dbReference type="InterPro" id="IPR001995">
    <property type="entry name" value="Peptidase_A2_cat"/>
</dbReference>
<dbReference type="SUPFAM" id="SSF50630">
    <property type="entry name" value="Acid proteases"/>
    <property type="match status" value="1"/>
</dbReference>
<name>A0ABM1Z6K7_AEDAL</name>
<sequence>MPLVTLEPKVYDLAIELLDSYVQAGRQDVIERRKLRKLKQDSNEKFSHYIIRLRQQIMNCGFEKYSSEVCEILKEIYLIDVVVENCRSDELRKSILKRDRTLKEIEEIAATIEDTDHQMKELKESNAVSRESSFYEIERGRGVISTTKKFGERVGNLSAVHNRRLNQQSSSMSSKSSCYACGQMGHISNSPECPARGRTCRRCQKLGHFEIVCKKRKPVNQFGVSKKVSKKVYTVDNQPDNITEVEEVDDFKPDEKIYYAFYGGNESNMLEATIGGVQIKVLIDSGADANLIKLETWEMLKTKAVRVVKSIKGSARILRGYGSERPLDVVGTFEAEVNIGRRSAFAEFFVVRGGQKDILGDSTAKSLGVLKVGVEVNNVDVKAKPFAKIKGVKASIEMDPEVKLVYALF</sequence>
<dbReference type="RefSeq" id="XP_029732678.2">
    <property type="nucleotide sequence ID" value="XM_029876818.2"/>
</dbReference>